<keyword evidence="6 11" id="KW-0175">Coiled coil</keyword>
<evidence type="ECO:0000256" key="2">
    <source>
        <dbReference type="ARBA" id="ARBA00022490"/>
    </source>
</evidence>
<keyword evidence="3 10" id="KW-0493">Microtubule</keyword>
<keyword evidence="4 9" id="KW-0547">Nucleotide-binding</keyword>
<dbReference type="SUPFAM" id="SSF52540">
    <property type="entry name" value="P-loop containing nucleoside triphosphate hydrolases"/>
    <property type="match status" value="1"/>
</dbReference>
<evidence type="ECO:0000256" key="8">
    <source>
        <dbReference type="ARBA" id="ARBA00023212"/>
    </source>
</evidence>
<feature type="binding site" evidence="9">
    <location>
        <begin position="104"/>
        <end position="111"/>
    </location>
    <ligand>
        <name>ATP</name>
        <dbReference type="ChEBI" id="CHEBI:30616"/>
    </ligand>
</feature>
<dbReference type="Gene3D" id="3.40.850.10">
    <property type="entry name" value="Kinesin motor domain"/>
    <property type="match status" value="1"/>
</dbReference>
<keyword evidence="8" id="KW-0206">Cytoskeleton</keyword>
<dbReference type="InterPro" id="IPR001752">
    <property type="entry name" value="Kinesin_motor_dom"/>
</dbReference>
<dbReference type="AlphaFoldDB" id="A0A1B6LAW8"/>
<keyword evidence="5 9" id="KW-0067">ATP-binding</keyword>
<dbReference type="PRINTS" id="PR00380">
    <property type="entry name" value="KINESINHEAVY"/>
</dbReference>
<feature type="domain" description="Kinesin motor" evidence="12">
    <location>
        <begin position="17"/>
        <end position="348"/>
    </location>
</feature>
<dbReference type="PROSITE" id="PS00411">
    <property type="entry name" value="KINESIN_MOTOR_1"/>
    <property type="match status" value="1"/>
</dbReference>
<evidence type="ECO:0000313" key="13">
    <source>
        <dbReference type="EMBL" id="JAT20857.1"/>
    </source>
</evidence>
<evidence type="ECO:0000256" key="7">
    <source>
        <dbReference type="ARBA" id="ARBA00023175"/>
    </source>
</evidence>
<dbReference type="FunFam" id="3.40.850.10:FF:000082">
    <property type="entry name" value="OSM3-like kinesin"/>
    <property type="match status" value="1"/>
</dbReference>
<keyword evidence="7 9" id="KW-0505">Motor protein</keyword>
<accession>A0A1B6LAW8</accession>
<comment type="similarity">
    <text evidence="9 10">Belongs to the TRAFAC class myosin-kinesin ATPase superfamily. Kinesin family.</text>
</comment>
<dbReference type="GO" id="GO:0005524">
    <property type="term" value="F:ATP binding"/>
    <property type="evidence" value="ECO:0007669"/>
    <property type="project" value="UniProtKB-UniRule"/>
</dbReference>
<evidence type="ECO:0000256" key="6">
    <source>
        <dbReference type="ARBA" id="ARBA00023054"/>
    </source>
</evidence>
<sequence length="754" mass="87191">MPVSINNQSTSTKGSEMVKVVVRCRPMNEKEIAMGCLSVIKMNPLEGEVEVYDAKHEKTDCCKLFSFDGVYDYKCTQQEIYNGMVMPLVNSFFSGFNCTVFAYGQSNAGKTYTMEGSLNNNESKGIIPKTFDQIFDHITNSFNMQYLVRASYLEIYQDEIRDLLNIDQNKKHELRESKELGVYVKNITSMVCKNTKQMLKLMLMGQQRRSTGTTDVNVRSSRSHAIVTVTVEMRDTGGPLENRVRVGKLNLVDLAGSERQSKTNAEGKRLKEASKINLSLTALSSVISALASGKELYVPYRDSKLTRLLRDSLGGNSKTLMIATIGPADFNYFETLSTLRYASRARNIQNKPRINEDPVDALIRKYQEEILKLKSQLAEKSALKERRFECETYLKSNIASNKIPEDRYLVHTPTNIESATTNLLRENEIRNGKDVQLEEKREFEAELDNLLKRIELMESKLLSGSNPKSSSILDHTHEQQRALSAKCREIEASKQREKEMHYLLELKYETAGEIKKVYSSLQQEVEMKSNQLKQMYHKLERVRQDIHDVTADFNTDRRELEIMDYDLLKDLKLKLLILESFIPNEDRRRIFSKIYFDEELHCWRISPDCEERYILSKLQCFEYMRRPASMYTIFTSRKVNHIYRCNQTQKNKQNTFRFKEENILELNFVGSTRTTKDYQIIRDRPDKLDSILETALQEEDDIDIDAANPIFRSYSVKTRRGNRMCPYPSNGQIKQAATMTPTPVYPKARGLVPK</sequence>
<keyword evidence="2" id="KW-0963">Cytoplasm</keyword>
<proteinExistence type="inferred from homology"/>
<dbReference type="GO" id="GO:0008017">
    <property type="term" value="F:microtubule binding"/>
    <property type="evidence" value="ECO:0007669"/>
    <property type="project" value="InterPro"/>
</dbReference>
<protein>
    <recommendedName>
        <fullName evidence="10">Kinesin-like protein</fullName>
    </recommendedName>
</protein>
<name>A0A1B6LAW8_9HEMI</name>
<dbReference type="GO" id="GO:0007018">
    <property type="term" value="P:microtubule-based movement"/>
    <property type="evidence" value="ECO:0007669"/>
    <property type="project" value="InterPro"/>
</dbReference>
<dbReference type="Pfam" id="PF00225">
    <property type="entry name" value="Kinesin"/>
    <property type="match status" value="1"/>
</dbReference>
<evidence type="ECO:0000256" key="3">
    <source>
        <dbReference type="ARBA" id="ARBA00022701"/>
    </source>
</evidence>
<dbReference type="SMART" id="SM00129">
    <property type="entry name" value="KISc"/>
    <property type="match status" value="1"/>
</dbReference>
<dbReference type="PANTHER" id="PTHR47969:SF21">
    <property type="entry name" value="KINESIN-LIKE PROTEIN"/>
    <property type="match status" value="1"/>
</dbReference>
<feature type="coiled-coil region" evidence="11">
    <location>
        <begin position="433"/>
        <end position="460"/>
    </location>
</feature>
<dbReference type="InterPro" id="IPR027417">
    <property type="entry name" value="P-loop_NTPase"/>
</dbReference>
<dbReference type="EMBL" id="GEBQ01019120">
    <property type="protein sequence ID" value="JAT20857.1"/>
    <property type="molecule type" value="Transcribed_RNA"/>
</dbReference>
<evidence type="ECO:0000256" key="5">
    <source>
        <dbReference type="ARBA" id="ARBA00022840"/>
    </source>
</evidence>
<evidence type="ECO:0000256" key="9">
    <source>
        <dbReference type="PROSITE-ProRule" id="PRU00283"/>
    </source>
</evidence>
<dbReference type="InterPro" id="IPR036961">
    <property type="entry name" value="Kinesin_motor_dom_sf"/>
</dbReference>
<dbReference type="InterPro" id="IPR027640">
    <property type="entry name" value="Kinesin-like_fam"/>
</dbReference>
<dbReference type="PROSITE" id="PS50067">
    <property type="entry name" value="KINESIN_MOTOR_2"/>
    <property type="match status" value="1"/>
</dbReference>
<reference evidence="13" key="1">
    <citation type="submission" date="2015-11" db="EMBL/GenBank/DDBJ databases">
        <title>De novo transcriptome assembly of four potential Pierce s Disease insect vectors from Arizona vineyards.</title>
        <authorList>
            <person name="Tassone E.E."/>
        </authorList>
    </citation>
    <scope>NUCLEOTIDE SEQUENCE</scope>
</reference>
<organism evidence="13">
    <name type="scientific">Graphocephala atropunctata</name>
    <dbReference type="NCBI Taxonomy" id="36148"/>
    <lineage>
        <taxon>Eukaryota</taxon>
        <taxon>Metazoa</taxon>
        <taxon>Ecdysozoa</taxon>
        <taxon>Arthropoda</taxon>
        <taxon>Hexapoda</taxon>
        <taxon>Insecta</taxon>
        <taxon>Pterygota</taxon>
        <taxon>Neoptera</taxon>
        <taxon>Paraneoptera</taxon>
        <taxon>Hemiptera</taxon>
        <taxon>Auchenorrhyncha</taxon>
        <taxon>Membracoidea</taxon>
        <taxon>Cicadellidae</taxon>
        <taxon>Cicadellinae</taxon>
        <taxon>Cicadellini</taxon>
        <taxon>Graphocephala</taxon>
    </lineage>
</organism>
<comment type="subcellular location">
    <subcellularLocation>
        <location evidence="1">Cytoplasm</location>
        <location evidence="1">Cytoskeleton</location>
    </subcellularLocation>
</comment>
<evidence type="ECO:0000256" key="4">
    <source>
        <dbReference type="ARBA" id="ARBA00022741"/>
    </source>
</evidence>
<dbReference type="GO" id="GO:0003777">
    <property type="term" value="F:microtubule motor activity"/>
    <property type="evidence" value="ECO:0007669"/>
    <property type="project" value="InterPro"/>
</dbReference>
<dbReference type="GO" id="GO:0005874">
    <property type="term" value="C:microtubule"/>
    <property type="evidence" value="ECO:0007669"/>
    <property type="project" value="UniProtKB-KW"/>
</dbReference>
<dbReference type="PANTHER" id="PTHR47969">
    <property type="entry name" value="CHROMOSOME-ASSOCIATED KINESIN KIF4A-RELATED"/>
    <property type="match status" value="1"/>
</dbReference>
<evidence type="ECO:0000256" key="10">
    <source>
        <dbReference type="RuleBase" id="RU000394"/>
    </source>
</evidence>
<evidence type="ECO:0000256" key="11">
    <source>
        <dbReference type="SAM" id="Coils"/>
    </source>
</evidence>
<dbReference type="InterPro" id="IPR019821">
    <property type="entry name" value="Kinesin_motor_CS"/>
</dbReference>
<evidence type="ECO:0000256" key="1">
    <source>
        <dbReference type="ARBA" id="ARBA00004245"/>
    </source>
</evidence>
<evidence type="ECO:0000259" key="12">
    <source>
        <dbReference type="PROSITE" id="PS50067"/>
    </source>
</evidence>
<gene>
    <name evidence="13" type="ORF">g.651</name>
</gene>